<evidence type="ECO:0000259" key="8">
    <source>
        <dbReference type="SMART" id="SM00245"/>
    </source>
</evidence>
<dbReference type="AlphaFoldDB" id="A0A4R6UV62"/>
<accession>A0A4R6UV62</accession>
<dbReference type="PANTHER" id="PTHR32060">
    <property type="entry name" value="TAIL-SPECIFIC PROTEASE"/>
    <property type="match status" value="1"/>
</dbReference>
<name>A0A4R6UV62_9GAMM</name>
<dbReference type="Pfam" id="PF00595">
    <property type="entry name" value="PDZ"/>
    <property type="match status" value="1"/>
</dbReference>
<reference evidence="9 10" key="1">
    <citation type="submission" date="2019-03" db="EMBL/GenBank/DDBJ databases">
        <title>Genomic Encyclopedia of Type Strains, Phase IV (KMG-IV): sequencing the most valuable type-strain genomes for metagenomic binning, comparative biology and taxonomic classification.</title>
        <authorList>
            <person name="Goeker M."/>
        </authorList>
    </citation>
    <scope>NUCLEOTIDE SEQUENCE [LARGE SCALE GENOMIC DNA]</scope>
    <source>
        <strain evidence="9 10">DSM 103792</strain>
    </source>
</reference>
<dbReference type="GO" id="GO:0008236">
    <property type="term" value="F:serine-type peptidase activity"/>
    <property type="evidence" value="ECO:0007669"/>
    <property type="project" value="UniProtKB-KW"/>
</dbReference>
<evidence type="ECO:0000256" key="6">
    <source>
        <dbReference type="SAM" id="SignalP"/>
    </source>
</evidence>
<keyword evidence="4 5" id="KW-0720">Serine protease</keyword>
<evidence type="ECO:0000313" key="9">
    <source>
        <dbReference type="EMBL" id="TDQ51268.1"/>
    </source>
</evidence>
<dbReference type="InterPro" id="IPR040573">
    <property type="entry name" value="TSP_N"/>
</dbReference>
<evidence type="ECO:0000256" key="5">
    <source>
        <dbReference type="RuleBase" id="RU004404"/>
    </source>
</evidence>
<keyword evidence="2 5" id="KW-0645">Protease</keyword>
<dbReference type="NCBIfam" id="TIGR00225">
    <property type="entry name" value="prc"/>
    <property type="match status" value="1"/>
</dbReference>
<dbReference type="Pfam" id="PF17804">
    <property type="entry name" value="TSP_NTD"/>
    <property type="match status" value="1"/>
</dbReference>
<dbReference type="GO" id="GO:0030288">
    <property type="term" value="C:outer membrane-bounded periplasmic space"/>
    <property type="evidence" value="ECO:0007669"/>
    <property type="project" value="TreeGrafter"/>
</dbReference>
<feature type="signal peptide" evidence="6">
    <location>
        <begin position="1"/>
        <end position="32"/>
    </location>
</feature>
<dbReference type="Pfam" id="PF03572">
    <property type="entry name" value="Peptidase_S41"/>
    <property type="match status" value="1"/>
</dbReference>
<dbReference type="Proteomes" id="UP000295375">
    <property type="component" value="Unassembled WGS sequence"/>
</dbReference>
<dbReference type="InterPro" id="IPR029045">
    <property type="entry name" value="ClpP/crotonase-like_dom_sf"/>
</dbReference>
<evidence type="ECO:0000313" key="10">
    <source>
        <dbReference type="Proteomes" id="UP000295375"/>
    </source>
</evidence>
<proteinExistence type="inferred from homology"/>
<dbReference type="Gene3D" id="3.90.226.10">
    <property type="entry name" value="2-enoyl-CoA Hydratase, Chain A, domain 1"/>
    <property type="match status" value="1"/>
</dbReference>
<dbReference type="FunFam" id="3.90.226.10:FF:000090">
    <property type="entry name" value="Tail-specific protease"/>
    <property type="match status" value="1"/>
</dbReference>
<dbReference type="InterPro" id="IPR004447">
    <property type="entry name" value="Peptidase_S41A"/>
</dbReference>
<dbReference type="InterPro" id="IPR036034">
    <property type="entry name" value="PDZ_sf"/>
</dbReference>
<comment type="caution">
    <text evidence="9">The sequence shown here is derived from an EMBL/GenBank/DDBJ whole genome shotgun (WGS) entry which is preliminary data.</text>
</comment>
<dbReference type="CDD" id="cd07560">
    <property type="entry name" value="Peptidase_S41_CPP"/>
    <property type="match status" value="1"/>
</dbReference>
<feature type="domain" description="PDZ" evidence="7">
    <location>
        <begin position="250"/>
        <end position="327"/>
    </location>
</feature>
<dbReference type="PANTHER" id="PTHR32060:SF22">
    <property type="entry name" value="CARBOXYL-TERMINAL-PROCESSING PEPTIDASE 3, CHLOROPLASTIC"/>
    <property type="match status" value="1"/>
</dbReference>
<keyword evidence="6" id="KW-0732">Signal</keyword>
<organism evidence="9 10">
    <name type="scientific">Permianibacter aggregans</name>
    <dbReference type="NCBI Taxonomy" id="1510150"/>
    <lineage>
        <taxon>Bacteria</taxon>
        <taxon>Pseudomonadati</taxon>
        <taxon>Pseudomonadota</taxon>
        <taxon>Gammaproteobacteria</taxon>
        <taxon>Pseudomonadales</taxon>
        <taxon>Pseudomonadaceae</taxon>
        <taxon>Permianibacter</taxon>
    </lineage>
</organism>
<gene>
    <name evidence="9" type="ORF">EV696_101241</name>
</gene>
<dbReference type="GO" id="GO:0007165">
    <property type="term" value="P:signal transduction"/>
    <property type="evidence" value="ECO:0007669"/>
    <property type="project" value="TreeGrafter"/>
</dbReference>
<dbReference type="SMART" id="SM00245">
    <property type="entry name" value="TSPc"/>
    <property type="match status" value="1"/>
</dbReference>
<feature type="chain" id="PRO_5020597127" evidence="6">
    <location>
        <begin position="33"/>
        <end position="707"/>
    </location>
</feature>
<dbReference type="CDD" id="cd06782">
    <property type="entry name" value="cpPDZ_CPP-like"/>
    <property type="match status" value="1"/>
</dbReference>
<dbReference type="GO" id="GO:0004175">
    <property type="term" value="F:endopeptidase activity"/>
    <property type="evidence" value="ECO:0007669"/>
    <property type="project" value="TreeGrafter"/>
</dbReference>
<comment type="similarity">
    <text evidence="1 5">Belongs to the peptidase S41A family.</text>
</comment>
<feature type="domain" description="Tail specific protease" evidence="8">
    <location>
        <begin position="332"/>
        <end position="550"/>
    </location>
</feature>
<dbReference type="GO" id="GO:0006508">
    <property type="term" value="P:proteolysis"/>
    <property type="evidence" value="ECO:0007669"/>
    <property type="project" value="UniProtKB-KW"/>
</dbReference>
<evidence type="ECO:0000256" key="3">
    <source>
        <dbReference type="ARBA" id="ARBA00022801"/>
    </source>
</evidence>
<dbReference type="Gene3D" id="2.30.42.10">
    <property type="match status" value="1"/>
</dbReference>
<evidence type="ECO:0000256" key="2">
    <source>
        <dbReference type="ARBA" id="ARBA00022670"/>
    </source>
</evidence>
<dbReference type="InterPro" id="IPR001478">
    <property type="entry name" value="PDZ"/>
</dbReference>
<dbReference type="OrthoDB" id="9812068at2"/>
<dbReference type="Pfam" id="PF11818">
    <property type="entry name" value="DUF3340"/>
    <property type="match status" value="1"/>
</dbReference>
<protein>
    <submittedName>
        <fullName evidence="9">S41A family C-terminal processing peptidase-1</fullName>
    </submittedName>
</protein>
<keyword evidence="3 5" id="KW-0378">Hydrolase</keyword>
<evidence type="ECO:0000259" key="7">
    <source>
        <dbReference type="SMART" id="SM00228"/>
    </source>
</evidence>
<evidence type="ECO:0000256" key="1">
    <source>
        <dbReference type="ARBA" id="ARBA00009179"/>
    </source>
</evidence>
<dbReference type="InterPro" id="IPR005151">
    <property type="entry name" value="Tail-specific_protease"/>
</dbReference>
<keyword evidence="10" id="KW-1185">Reference proteome</keyword>
<dbReference type="EMBL" id="SNYM01000001">
    <property type="protein sequence ID" value="TDQ51268.1"/>
    <property type="molecule type" value="Genomic_DNA"/>
</dbReference>
<sequence>MLVKHKSNWGLRFGVAALSLALVGAASMPLPAAPEKSTLNPGRTQAQSATYIARLLSDYHYARPRINDELSAKIHEQYFKMLDGSKSYLLASDVSRFDRYRTTFDDALISGDLSVPYEIYQIFQQRWAERYDYAIELLKTEMKFDVDDQYYFDRENSPWAKDSKELNELWRQRVKNDALNLKLADKAWPEIQTLLTKRYEVAKRRMTQLNSEDVFSTFMNAVTSSIDPHASYFSPPQAENFNIEMRLSLEGIGAVLQSDDVYTKVVSLVEMGPADKSKQIKPEDKIIAVGQDSGEMVDVIGWRLDDVVKLIRGKAGTIVKLEVVPNTAGVDGASKTISIVREKVKLEDEAAKSKLLTINSHGKDVKVGVITVPKFYIDFDARMRGDKNYVSVSRDVKRLLNEFNNQSVDAVVLDLRNNGGGALDEAASMTGLFVKGGPVVQEKNQFGQVSVITSPESEPVWTGPLAVLVNGQSASASEILAAALQDYGRAIILGETTFGKGTVQTIADLNRYRDRASETMGALKYTVQKFYRINGGSTQHRGVTPDLTFPSLFDHAEYGESSLDNAMPWDFTMATRYTASNELQRWIPQLGAISDKRINNNMEFQYIKSDIAEYNARKDDKSISLKLEDRKADRERVKATALERENARRALRGEAPLKALPEERDNKNDQDVYLDESAKILGDLIWLKAGAPLVASEDTRANTRKSN</sequence>
<dbReference type="SUPFAM" id="SSF50156">
    <property type="entry name" value="PDZ domain-like"/>
    <property type="match status" value="1"/>
</dbReference>
<dbReference type="SUPFAM" id="SSF52096">
    <property type="entry name" value="ClpP/crotonase"/>
    <property type="match status" value="1"/>
</dbReference>
<dbReference type="SMART" id="SM00228">
    <property type="entry name" value="PDZ"/>
    <property type="match status" value="1"/>
</dbReference>
<evidence type="ECO:0000256" key="4">
    <source>
        <dbReference type="ARBA" id="ARBA00022825"/>
    </source>
</evidence>
<dbReference type="InterPro" id="IPR020992">
    <property type="entry name" value="Tail_Prtase_C"/>
</dbReference>